<name>A0ABW2TR28_9PSEU</name>
<protein>
    <submittedName>
        <fullName evidence="1">Uncharacterized protein</fullName>
    </submittedName>
</protein>
<reference evidence="2" key="1">
    <citation type="journal article" date="2019" name="Int. J. Syst. Evol. Microbiol.">
        <title>The Global Catalogue of Microorganisms (GCM) 10K type strain sequencing project: providing services to taxonomists for standard genome sequencing and annotation.</title>
        <authorList>
            <consortium name="The Broad Institute Genomics Platform"/>
            <consortium name="The Broad Institute Genome Sequencing Center for Infectious Disease"/>
            <person name="Wu L."/>
            <person name="Ma J."/>
        </authorList>
    </citation>
    <scope>NUCLEOTIDE SEQUENCE [LARGE SCALE GENOMIC DNA]</scope>
    <source>
        <strain evidence="2">JCM 17695</strain>
    </source>
</reference>
<sequence length="68" mass="7552">MRGRHRLGTPGLVHCVAHRAVAERLAELSRLSWWQPARHTLAGLRRRAALAAAERAWAPTVRPLRAAA</sequence>
<comment type="caution">
    <text evidence="1">The sequence shown here is derived from an EMBL/GenBank/DDBJ whole genome shotgun (WGS) entry which is preliminary data.</text>
</comment>
<keyword evidence="2" id="KW-1185">Reference proteome</keyword>
<gene>
    <name evidence="1" type="ORF">ACFQV2_24425</name>
</gene>
<organism evidence="1 2">
    <name type="scientific">Actinokineospora soli</name>
    <dbReference type="NCBI Taxonomy" id="1048753"/>
    <lineage>
        <taxon>Bacteria</taxon>
        <taxon>Bacillati</taxon>
        <taxon>Actinomycetota</taxon>
        <taxon>Actinomycetes</taxon>
        <taxon>Pseudonocardiales</taxon>
        <taxon>Pseudonocardiaceae</taxon>
        <taxon>Actinokineospora</taxon>
    </lineage>
</organism>
<dbReference type="Proteomes" id="UP001596512">
    <property type="component" value="Unassembled WGS sequence"/>
</dbReference>
<evidence type="ECO:0000313" key="2">
    <source>
        <dbReference type="Proteomes" id="UP001596512"/>
    </source>
</evidence>
<dbReference type="EMBL" id="JBHTEY010000004">
    <property type="protein sequence ID" value="MFC7616149.1"/>
    <property type="molecule type" value="Genomic_DNA"/>
</dbReference>
<proteinExistence type="predicted"/>
<evidence type="ECO:0000313" key="1">
    <source>
        <dbReference type="EMBL" id="MFC7616149.1"/>
    </source>
</evidence>
<accession>A0ABW2TR28</accession>